<dbReference type="InterPro" id="IPR013096">
    <property type="entry name" value="Cupin_2"/>
</dbReference>
<feature type="domain" description="Cupin type-2" evidence="1">
    <location>
        <begin position="92"/>
        <end position="155"/>
    </location>
</feature>
<dbReference type="InterPro" id="IPR014710">
    <property type="entry name" value="RmlC-like_jellyroll"/>
</dbReference>
<dbReference type="InterPro" id="IPR011051">
    <property type="entry name" value="RmlC_Cupin_sf"/>
</dbReference>
<dbReference type="Proteomes" id="UP000183407">
    <property type="component" value="Unassembled WGS sequence"/>
</dbReference>
<dbReference type="InterPro" id="IPR047142">
    <property type="entry name" value="OryJ/VirC-like"/>
</dbReference>
<dbReference type="PANTHER" id="PTHR36156">
    <property type="entry name" value="SLR2101 PROTEIN"/>
    <property type="match status" value="1"/>
</dbReference>
<dbReference type="OrthoDB" id="713485at2"/>
<dbReference type="Gene3D" id="2.60.120.10">
    <property type="entry name" value="Jelly Rolls"/>
    <property type="match status" value="1"/>
</dbReference>
<dbReference type="RefSeq" id="WP_073362215.1">
    <property type="nucleotide sequence ID" value="NZ_FNTL01000002.1"/>
</dbReference>
<dbReference type="PANTHER" id="PTHR36156:SF2">
    <property type="entry name" value="CUPIN TYPE-2 DOMAIN-CONTAINING PROTEIN"/>
    <property type="match status" value="1"/>
</dbReference>
<proteinExistence type="predicted"/>
<dbReference type="SUPFAM" id="SSF51182">
    <property type="entry name" value="RmlC-like cupins"/>
    <property type="match status" value="1"/>
</dbReference>
<protein>
    <submittedName>
        <fullName evidence="2">Cupin domain-containing protein</fullName>
    </submittedName>
</protein>
<dbReference type="CDD" id="cd02231">
    <property type="entry name" value="cupin_BLL6423-like"/>
    <property type="match status" value="1"/>
</dbReference>
<organism evidence="2 3">
    <name type="scientific">Rhodococcus jostii</name>
    <dbReference type="NCBI Taxonomy" id="132919"/>
    <lineage>
        <taxon>Bacteria</taxon>
        <taxon>Bacillati</taxon>
        <taxon>Actinomycetota</taxon>
        <taxon>Actinomycetes</taxon>
        <taxon>Mycobacteriales</taxon>
        <taxon>Nocardiaceae</taxon>
        <taxon>Rhodococcus</taxon>
    </lineage>
</organism>
<evidence type="ECO:0000313" key="2">
    <source>
        <dbReference type="EMBL" id="SEB34897.1"/>
    </source>
</evidence>
<name>A0A1H4ILH4_RHOJO</name>
<evidence type="ECO:0000259" key="1">
    <source>
        <dbReference type="Pfam" id="PF07883"/>
    </source>
</evidence>
<accession>A0A1H4ILH4</accession>
<gene>
    <name evidence="2" type="ORF">SAMN04490220_0207</name>
</gene>
<dbReference type="EMBL" id="FNTL01000002">
    <property type="protein sequence ID" value="SEB34897.1"/>
    <property type="molecule type" value="Genomic_DNA"/>
</dbReference>
<evidence type="ECO:0000313" key="3">
    <source>
        <dbReference type="Proteomes" id="UP000183407"/>
    </source>
</evidence>
<dbReference type="Pfam" id="PF07883">
    <property type="entry name" value="Cupin_2"/>
    <property type="match status" value="1"/>
</dbReference>
<sequence length="171" mass="18496">MTDEVRVVVTGHDGQGRSVVRDDRPVRRFPVPSAGTVFHLLWGADSLPRFPDDGGADDSVVPFPPVGGIRFVQMMVLPDGKADDATDNVENVHLAEGERPGMHTTASVDCCVVIEGEVWLELSDGVEVHLRQGDSIVQNGTMHGWRNHTDQVARVGVFLVGTEHDGLAPRA</sequence>
<reference evidence="3" key="1">
    <citation type="submission" date="2016-10" db="EMBL/GenBank/DDBJ databases">
        <authorList>
            <person name="Varghese N."/>
        </authorList>
    </citation>
    <scope>NUCLEOTIDE SEQUENCE [LARGE SCALE GENOMIC DNA]</scope>
    <source>
        <strain evidence="3">DSM 44719</strain>
    </source>
</reference>
<dbReference type="AlphaFoldDB" id="A0A1H4ILH4"/>